<dbReference type="OMA" id="AGFKWGF"/>
<organism evidence="2">
    <name type="scientific">Callorhinchus milii</name>
    <name type="common">Ghost shark</name>
    <dbReference type="NCBI Taxonomy" id="7868"/>
    <lineage>
        <taxon>Eukaryota</taxon>
        <taxon>Metazoa</taxon>
        <taxon>Chordata</taxon>
        <taxon>Craniata</taxon>
        <taxon>Vertebrata</taxon>
        <taxon>Chondrichthyes</taxon>
        <taxon>Holocephali</taxon>
        <taxon>Chimaeriformes</taxon>
        <taxon>Callorhinchidae</taxon>
        <taxon>Callorhinchus</taxon>
    </lineage>
</organism>
<dbReference type="GeneTree" id="ENSGT00530000067301"/>
<dbReference type="KEGG" id="cmk:103179535"/>
<reference evidence="3" key="4">
    <citation type="submission" date="2025-05" db="UniProtKB">
        <authorList>
            <consortium name="Ensembl"/>
        </authorList>
    </citation>
    <scope>IDENTIFICATION</scope>
</reference>
<feature type="region of interest" description="Disordered" evidence="1">
    <location>
        <begin position="83"/>
        <end position="109"/>
    </location>
</feature>
<dbReference type="Pfam" id="PF15683">
    <property type="entry name" value="TDRP"/>
    <property type="match status" value="1"/>
</dbReference>
<proteinExistence type="evidence at transcript level"/>
<dbReference type="Proteomes" id="UP000314986">
    <property type="component" value="Unassembled WGS sequence"/>
</dbReference>
<evidence type="ECO:0000313" key="3">
    <source>
        <dbReference type="Ensembl" id="ENSCMIP00000042692.1"/>
    </source>
</evidence>
<reference evidence="4" key="1">
    <citation type="journal article" date="2006" name="Science">
        <title>Ancient noncoding elements conserved in the human genome.</title>
        <authorList>
            <person name="Venkatesh B."/>
            <person name="Kirkness E.F."/>
            <person name="Loh Y.H."/>
            <person name="Halpern A.L."/>
            <person name="Lee A.P."/>
            <person name="Johnson J."/>
            <person name="Dandona N."/>
            <person name="Viswanathan L.D."/>
            <person name="Tay A."/>
            <person name="Venter J.C."/>
            <person name="Strausberg R.L."/>
            <person name="Brenner S."/>
        </authorList>
    </citation>
    <scope>NUCLEOTIDE SEQUENCE [LARGE SCALE GENOMIC DNA]</scope>
</reference>
<dbReference type="PANTHER" id="PTHR35663">
    <property type="entry name" value="TESTIS DEVELOPMENT-RELATED PROTEIN-RELATED"/>
    <property type="match status" value="1"/>
</dbReference>
<reference evidence="2 4" key="3">
    <citation type="journal article" date="2014" name="Nature">
        <title>Elephant shark genome provides unique insights into gnathostome evolution.</title>
        <authorList>
            <consortium name="International Elephant Shark Genome Sequencing Consortium"/>
            <person name="Venkatesh B."/>
            <person name="Lee A.P."/>
            <person name="Ravi V."/>
            <person name="Maurya A.K."/>
            <person name="Lian M.M."/>
            <person name="Swann J.B."/>
            <person name="Ohta Y."/>
            <person name="Flajnik M.F."/>
            <person name="Sutoh Y."/>
            <person name="Kasahara M."/>
            <person name="Hoon S."/>
            <person name="Gangu V."/>
            <person name="Roy S.W."/>
            <person name="Irimia M."/>
            <person name="Korzh V."/>
            <person name="Kondrychyn I."/>
            <person name="Lim Z.W."/>
            <person name="Tay B.H."/>
            <person name="Tohari S."/>
            <person name="Kong K.W."/>
            <person name="Ho S."/>
            <person name="Lorente-Galdos B."/>
            <person name="Quilez J."/>
            <person name="Marques-Bonet T."/>
            <person name="Raney B.J."/>
            <person name="Ingham P.W."/>
            <person name="Tay A."/>
            <person name="Hillier L.W."/>
            <person name="Minx P."/>
            <person name="Boehm T."/>
            <person name="Wilson R.K."/>
            <person name="Brenner S."/>
            <person name="Warren W.C."/>
        </authorList>
    </citation>
    <scope>NUCLEOTIDE SEQUENCE</scope>
    <source>
        <tissue evidence="2">Brain</tissue>
    </source>
</reference>
<name>V9L8Y5_CALMI</name>
<feature type="compositionally biased region" description="Gly residues" evidence="1">
    <location>
        <begin position="149"/>
        <end position="158"/>
    </location>
</feature>
<feature type="region of interest" description="Disordered" evidence="1">
    <location>
        <begin position="124"/>
        <end position="178"/>
    </location>
</feature>
<dbReference type="AlphaFoldDB" id="V9L8Y5"/>
<protein>
    <submittedName>
        <fullName evidence="3">Testis development-related protein-like</fullName>
    </submittedName>
</protein>
<gene>
    <name evidence="3" type="primary">LOC103179535</name>
</gene>
<feature type="region of interest" description="Disordered" evidence="1">
    <location>
        <begin position="17"/>
        <end position="58"/>
    </location>
</feature>
<accession>V9L8Y5</accession>
<dbReference type="InterPro" id="IPR031399">
    <property type="entry name" value="TDRP"/>
</dbReference>
<feature type="compositionally biased region" description="Polar residues" evidence="1">
    <location>
        <begin position="162"/>
        <end position="171"/>
    </location>
</feature>
<dbReference type="EMBL" id="JW875419">
    <property type="protein sequence ID" value="AFP07936.1"/>
    <property type="molecule type" value="mRNA"/>
</dbReference>
<reference evidence="4" key="2">
    <citation type="journal article" date="2007" name="PLoS Biol.">
        <title>Survey sequencing and comparative analysis of the elephant shark (Callorhinchus milii) genome.</title>
        <authorList>
            <person name="Venkatesh B."/>
            <person name="Kirkness E.F."/>
            <person name="Loh Y.H."/>
            <person name="Halpern A.L."/>
            <person name="Lee A.P."/>
            <person name="Johnson J."/>
            <person name="Dandona N."/>
            <person name="Viswanathan L.D."/>
            <person name="Tay A."/>
            <person name="Venter J.C."/>
            <person name="Strausberg R.L."/>
            <person name="Brenner S."/>
        </authorList>
    </citation>
    <scope>NUCLEOTIDE SEQUENCE [LARGE SCALE GENOMIC DNA]</scope>
</reference>
<dbReference type="RefSeq" id="XP_007893063.1">
    <property type="nucleotide sequence ID" value="XM_007894872.1"/>
</dbReference>
<dbReference type="GeneID" id="103179535"/>
<evidence type="ECO:0000256" key="1">
    <source>
        <dbReference type="SAM" id="MobiDB-lite"/>
    </source>
</evidence>
<dbReference type="Ensembl" id="ENSCMIT00000043311.1">
    <property type="protein sequence ID" value="ENSCMIP00000042692.1"/>
    <property type="gene ID" value="ENSCMIG00000017747.1"/>
</dbReference>
<evidence type="ECO:0000313" key="4">
    <source>
        <dbReference type="Proteomes" id="UP000314986"/>
    </source>
</evidence>
<keyword evidence="4" id="KW-1185">Reference proteome</keyword>
<dbReference type="PANTHER" id="PTHR35663:SF3">
    <property type="entry name" value="GENE, 30191-RELATED"/>
    <property type="match status" value="1"/>
</dbReference>
<dbReference type="GO" id="GO:0007283">
    <property type="term" value="P:spermatogenesis"/>
    <property type="evidence" value="ECO:0007669"/>
    <property type="project" value="InterPro"/>
</dbReference>
<dbReference type="OrthoDB" id="9940890at2759"/>
<sequence>MNQGIWKIYKSKVLKNLSPEQEEEDIKEQSSDTVTGTPLPMPMPMPEEGSTPVSQLAKKMQGVSVKGWKCMSSLFNKEDEHKLLTPENSTPVEHVLSEPAPAPEAAQTERKVTSFWDTFAIKWSQAGEANQGGAPPHNNETEEATEGTGTAGVTGGGAEETSSSNDYTNLEGSGDSGFKWNFVTSKLAELKSKSLAKNN</sequence>
<evidence type="ECO:0000313" key="2">
    <source>
        <dbReference type="EMBL" id="AFP07936.1"/>
    </source>
</evidence>